<evidence type="ECO:0000256" key="14">
    <source>
        <dbReference type="ARBA" id="ARBA00049744"/>
    </source>
</evidence>
<dbReference type="Pfam" id="PF13450">
    <property type="entry name" value="NAD_binding_8"/>
    <property type="match status" value="1"/>
</dbReference>
<organism evidence="18 19">
    <name type="scientific">Leptospira yasudae</name>
    <dbReference type="NCBI Taxonomy" id="2202201"/>
    <lineage>
        <taxon>Bacteria</taxon>
        <taxon>Pseudomonadati</taxon>
        <taxon>Spirochaetota</taxon>
        <taxon>Spirochaetia</taxon>
        <taxon>Leptospirales</taxon>
        <taxon>Leptospiraceae</taxon>
        <taxon>Leptospira</taxon>
    </lineage>
</organism>
<evidence type="ECO:0000313" key="19">
    <source>
        <dbReference type="Proteomes" id="UP000285569"/>
    </source>
</evidence>
<keyword evidence="9" id="KW-0753">Steroid metabolism</keyword>
<evidence type="ECO:0000256" key="10">
    <source>
        <dbReference type="ARBA" id="ARBA00023235"/>
    </source>
</evidence>
<reference evidence="18 19" key="2">
    <citation type="journal article" date="2020" name="Int. J. Syst. Evol. Microbiol.">
        <title>Leptospira yasudae sp. nov. and Leptospira stimsonii sp. nov., two new species of the pathogenic group isolated from environmental sources.</title>
        <authorList>
            <person name="Casanovas-Massana A."/>
            <person name="Hamond C."/>
            <person name="Santos L.A."/>
            <person name="de Oliveira D."/>
            <person name="Hacker K.P."/>
            <person name="Balassiano I."/>
            <person name="Costa F."/>
            <person name="Medeiros M.A."/>
            <person name="Reis M.G."/>
            <person name="Ko A.I."/>
            <person name="Wunder E.A."/>
        </authorList>
    </citation>
    <scope>NUCLEOTIDE SEQUENCE [LARGE SCALE GENOMIC DNA]</scope>
    <source>
        <strain evidence="18 19">B21</strain>
    </source>
</reference>
<dbReference type="PANTHER" id="PTHR47470:SF1">
    <property type="entry name" value="FAD-DEPENDENT OXIDOREDUCTASE 2 FAD BINDING DOMAIN-CONTAINING PROTEIN"/>
    <property type="match status" value="1"/>
</dbReference>
<comment type="cofactor">
    <cofactor evidence="1">
        <name>FAD</name>
        <dbReference type="ChEBI" id="CHEBI:57692"/>
    </cofactor>
</comment>
<name>A0ABX9M8M8_9LEPT</name>
<dbReference type="InterPro" id="IPR036188">
    <property type="entry name" value="FAD/NAD-bd_sf"/>
</dbReference>
<evidence type="ECO:0000256" key="2">
    <source>
        <dbReference type="ARBA" id="ARBA00010790"/>
    </source>
</evidence>
<keyword evidence="4" id="KW-0285">Flavoprotein</keyword>
<dbReference type="Gene3D" id="3.50.50.60">
    <property type="entry name" value="FAD/NAD(P)-binding domain"/>
    <property type="match status" value="3"/>
</dbReference>
<dbReference type="PANTHER" id="PTHR47470">
    <property type="entry name" value="CHOLESTEROL OXIDASE"/>
    <property type="match status" value="1"/>
</dbReference>
<evidence type="ECO:0000256" key="15">
    <source>
        <dbReference type="ARBA" id="ARBA00049778"/>
    </source>
</evidence>
<dbReference type="SUPFAM" id="SSF51905">
    <property type="entry name" value="FAD/NAD(P)-binding domain"/>
    <property type="match status" value="1"/>
</dbReference>
<gene>
    <name evidence="18" type="ORF">DLM77_03145</name>
</gene>
<keyword evidence="19" id="KW-1185">Reference proteome</keyword>
<proteinExistence type="inferred from homology"/>
<dbReference type="EMBL" id="QHCR01000001">
    <property type="protein sequence ID" value="RHX82450.1"/>
    <property type="molecule type" value="Genomic_DNA"/>
</dbReference>
<keyword evidence="6" id="KW-0560">Oxidoreductase</keyword>
<evidence type="ECO:0000256" key="12">
    <source>
        <dbReference type="ARBA" id="ARBA00049645"/>
    </source>
</evidence>
<dbReference type="Proteomes" id="UP000285569">
    <property type="component" value="Unassembled WGS sequence"/>
</dbReference>
<keyword evidence="10" id="KW-0413">Isomerase</keyword>
<evidence type="ECO:0000256" key="13">
    <source>
        <dbReference type="ARBA" id="ARBA00049723"/>
    </source>
</evidence>
<reference evidence="19" key="1">
    <citation type="submission" date="2018-05" db="EMBL/GenBank/DDBJ databases">
        <title>Leptospira yasudae sp. nov. and Leptospira stimsonii sp. nov., two pathogenic species of the genus Leptospira isolated from environmental sources.</title>
        <authorList>
            <person name="Casanovas-Massana A."/>
            <person name="Hamond C."/>
            <person name="Santos L.A."/>
            <person name="Hacker K.P."/>
            <person name="Balassiano I."/>
            <person name="Medeiros M.A."/>
            <person name="Reis M.G."/>
            <person name="Ko A.I."/>
            <person name="Wunder E.A."/>
        </authorList>
    </citation>
    <scope>NUCLEOTIDE SEQUENCE [LARGE SCALE GENOMIC DNA]</scope>
    <source>
        <strain evidence="19">B21</strain>
    </source>
</reference>
<dbReference type="RefSeq" id="WP_118954583.1">
    <property type="nucleotide sequence ID" value="NZ_QHCR01000001.1"/>
</dbReference>
<evidence type="ECO:0000256" key="7">
    <source>
        <dbReference type="ARBA" id="ARBA00023098"/>
    </source>
</evidence>
<sequence>MEQKKRTNVHYDFDYVIVGSGFGGSVSAMRLSQKGYSVAVIESGKRWRSEDFPKSNWSLNKYLWMPRIGFYGIQRLNLLKDFFLVSGAGVGGGSLVYANTLYVPGDKVLDSPAFKKMGGKSGMLPFYSVASRMLGVTQNPQLYESDFILKEIAEEMGRGETFRPTPVGVFFGEKPGKLTKDPYFLGEGPDRVTCNHCGGCMVGCRFNSKNTLDKNYLYFAERMGTKIIPETKVVFLIPLNESGVPDPTATGEFGYQIQTRSTTGLFGFPKKTFYAKNVILSAAVMGTVGLLLKMKQKGKMPRVSAVLGDSVRTNSETVLAITNFTKDVDYSKGVAITSSIHPDEHTHMEPVRYPKGSDFFGTIASVLTDGGGKFPRPLKYFLTLFTNPLYFFQASWPFGFAKRSLILLVMQTLDNKIRLVRIRRFAWPFEKTMSSALTEGEKTPSYIPIANDTARKIARKTGGVPRSSINDVLLNAPITGHIMGGCVMGDSEKEGVIDFQNRVFGYQNLRICDSSMITVNLGVNPSLSITAITERAMSLIPPKEGFQPIEYRFEKEFGISSILGTREKKSGSKKQTASKSDPNSKSKAKAKQKRNSNGVKGSKIRK</sequence>
<evidence type="ECO:0000256" key="6">
    <source>
        <dbReference type="ARBA" id="ARBA00023002"/>
    </source>
</evidence>
<keyword evidence="5" id="KW-0274">FAD</keyword>
<feature type="region of interest" description="Disordered" evidence="16">
    <location>
        <begin position="564"/>
        <end position="606"/>
    </location>
</feature>
<evidence type="ECO:0000313" key="18">
    <source>
        <dbReference type="EMBL" id="RHX82450.1"/>
    </source>
</evidence>
<evidence type="ECO:0000256" key="11">
    <source>
        <dbReference type="ARBA" id="ARBA00038856"/>
    </source>
</evidence>
<dbReference type="InterPro" id="IPR007867">
    <property type="entry name" value="GMC_OxRtase_C"/>
</dbReference>
<evidence type="ECO:0000259" key="17">
    <source>
        <dbReference type="Pfam" id="PF05199"/>
    </source>
</evidence>
<comment type="similarity">
    <text evidence="2">Belongs to the GMC oxidoreductase family.</text>
</comment>
<dbReference type="EC" id="1.1.3.6" evidence="13"/>
<dbReference type="InterPro" id="IPR052542">
    <property type="entry name" value="Cholesterol_Oxidase"/>
</dbReference>
<feature type="domain" description="Glucose-methanol-choline oxidoreductase C-terminal" evidence="17">
    <location>
        <begin position="476"/>
        <end position="532"/>
    </location>
</feature>
<keyword evidence="8" id="KW-1207">Sterol metabolism</keyword>
<protein>
    <recommendedName>
        <fullName evidence="14">Cholesterol oxidase</fullName>
        <ecNumber evidence="13">1.1.3.6</ecNumber>
        <ecNumber evidence="11">5.3.3.1</ecNumber>
    </recommendedName>
    <alternativeName>
        <fullName evidence="15">Cholesterol isomerase</fullName>
    </alternativeName>
</protein>
<evidence type="ECO:0000256" key="16">
    <source>
        <dbReference type="SAM" id="MobiDB-lite"/>
    </source>
</evidence>
<comment type="caution">
    <text evidence="18">The sequence shown here is derived from an EMBL/GenBank/DDBJ whole genome shotgun (WGS) entry which is preliminary data.</text>
</comment>
<evidence type="ECO:0000256" key="4">
    <source>
        <dbReference type="ARBA" id="ARBA00022630"/>
    </source>
</evidence>
<accession>A0ABX9M8M8</accession>
<evidence type="ECO:0000256" key="8">
    <source>
        <dbReference type="ARBA" id="ARBA00023166"/>
    </source>
</evidence>
<dbReference type="EC" id="5.3.3.1" evidence="11"/>
<comment type="pathway">
    <text evidence="12">Steroid metabolism; cholesterol degradation.</text>
</comment>
<evidence type="ECO:0000256" key="5">
    <source>
        <dbReference type="ARBA" id="ARBA00022827"/>
    </source>
</evidence>
<evidence type="ECO:0000256" key="1">
    <source>
        <dbReference type="ARBA" id="ARBA00001974"/>
    </source>
</evidence>
<feature type="compositionally biased region" description="Polar residues" evidence="16">
    <location>
        <begin position="573"/>
        <end position="585"/>
    </location>
</feature>
<evidence type="ECO:0000256" key="9">
    <source>
        <dbReference type="ARBA" id="ARBA00023221"/>
    </source>
</evidence>
<keyword evidence="3" id="KW-0153">Cholesterol metabolism</keyword>
<dbReference type="Pfam" id="PF05199">
    <property type="entry name" value="GMC_oxred_C"/>
    <property type="match status" value="1"/>
</dbReference>
<evidence type="ECO:0000256" key="3">
    <source>
        <dbReference type="ARBA" id="ARBA00022548"/>
    </source>
</evidence>
<keyword evidence="7" id="KW-0443">Lipid metabolism</keyword>